<name>A0A345E6U3_9EURY</name>
<dbReference type="OrthoDB" id="201961at2157"/>
<dbReference type="InterPro" id="IPR055811">
    <property type="entry name" value="DUF7387"/>
</dbReference>
<organism evidence="2 3">
    <name type="scientific">Haloplanus rubicundus</name>
    <dbReference type="NCBI Taxonomy" id="1547898"/>
    <lineage>
        <taxon>Archaea</taxon>
        <taxon>Methanobacteriati</taxon>
        <taxon>Methanobacteriota</taxon>
        <taxon>Stenosarchaea group</taxon>
        <taxon>Halobacteria</taxon>
        <taxon>Halobacteriales</taxon>
        <taxon>Haloferacaceae</taxon>
        <taxon>Haloplanus</taxon>
    </lineage>
</organism>
<dbReference type="InterPro" id="IPR035069">
    <property type="entry name" value="TTHA1013/TTHA0281-like"/>
</dbReference>
<proteinExistence type="predicted"/>
<protein>
    <submittedName>
        <fullName evidence="2">Type II toxin-antitoxin system HicB family antitoxin</fullName>
    </submittedName>
</protein>
<dbReference type="RefSeq" id="WP_114587036.1">
    <property type="nucleotide sequence ID" value="NZ_CP031150.1"/>
</dbReference>
<dbReference type="EMBL" id="CP031150">
    <property type="protein sequence ID" value="AXG07915.1"/>
    <property type="molecule type" value="Genomic_DNA"/>
</dbReference>
<dbReference type="AlphaFoldDB" id="A0A345E6U3"/>
<evidence type="ECO:0000313" key="3">
    <source>
        <dbReference type="Proteomes" id="UP000253273"/>
    </source>
</evidence>
<dbReference type="Gene3D" id="3.30.160.250">
    <property type="match status" value="1"/>
</dbReference>
<accession>A0A345E6U3</accession>
<evidence type="ECO:0000313" key="2">
    <source>
        <dbReference type="EMBL" id="AXG07915.1"/>
    </source>
</evidence>
<keyword evidence="3" id="KW-1185">Reference proteome</keyword>
<feature type="region of interest" description="Disordered" evidence="1">
    <location>
        <begin position="50"/>
        <end position="86"/>
    </location>
</feature>
<dbReference type="KEGG" id="haj:DU500_16590"/>
<evidence type="ECO:0000256" key="1">
    <source>
        <dbReference type="SAM" id="MobiDB-lite"/>
    </source>
</evidence>
<dbReference type="GeneID" id="37285037"/>
<dbReference type="Proteomes" id="UP000253273">
    <property type="component" value="Chromosome"/>
</dbReference>
<reference evidence="2 3" key="1">
    <citation type="submission" date="2018-07" db="EMBL/GenBank/DDBJ databases">
        <title>Genome sequences of Haloplanus sp. CBA1113.</title>
        <authorList>
            <person name="Kim Y.B."/>
            <person name="Roh S.W."/>
        </authorList>
    </citation>
    <scope>NUCLEOTIDE SEQUENCE [LARGE SCALE GENOMIC DNA]</scope>
    <source>
        <strain evidence="2 3">CBA1113</strain>
    </source>
</reference>
<dbReference type="SUPFAM" id="SSF143100">
    <property type="entry name" value="TTHA1013/TTHA0281-like"/>
    <property type="match status" value="1"/>
</dbReference>
<dbReference type="Pfam" id="PF24113">
    <property type="entry name" value="DUF7387"/>
    <property type="match status" value="1"/>
</dbReference>
<gene>
    <name evidence="2" type="ORF">DU500_16590</name>
</gene>
<sequence>MSTGREIRLVEEDDGRWSAIDEETGVASHGDSREEALEMLDEAVALHKGEAGDPMTDENLRELGIDPDSVPDEPREPDAPWFDSEE</sequence>